<reference evidence="4" key="1">
    <citation type="journal article" date="2019" name="Int. J. Syst. Evol. Microbiol.">
        <title>The Global Catalogue of Microorganisms (GCM) 10K type strain sequencing project: providing services to taxonomists for standard genome sequencing and annotation.</title>
        <authorList>
            <consortium name="The Broad Institute Genomics Platform"/>
            <consortium name="The Broad Institute Genome Sequencing Center for Infectious Disease"/>
            <person name="Wu L."/>
            <person name="Ma J."/>
        </authorList>
    </citation>
    <scope>NUCLEOTIDE SEQUENCE [LARGE SCALE GENOMIC DNA]</scope>
    <source>
        <strain evidence="4">CGMCC 1.18578</strain>
    </source>
</reference>
<dbReference type="Gene3D" id="3.40.50.2300">
    <property type="match status" value="1"/>
</dbReference>
<dbReference type="PROSITE" id="PS50110">
    <property type="entry name" value="RESPONSE_REGULATORY"/>
    <property type="match status" value="1"/>
</dbReference>
<proteinExistence type="predicted"/>
<dbReference type="InterPro" id="IPR001789">
    <property type="entry name" value="Sig_transdc_resp-reg_receiver"/>
</dbReference>
<feature type="modified residue" description="4-aspartylphosphate" evidence="1">
    <location>
        <position position="53"/>
    </location>
</feature>
<dbReference type="SMART" id="SM00448">
    <property type="entry name" value="REC"/>
    <property type="match status" value="1"/>
</dbReference>
<organism evidence="3 4">
    <name type="scientific">Cohnella yongneupensis</name>
    <dbReference type="NCBI Taxonomy" id="425006"/>
    <lineage>
        <taxon>Bacteria</taxon>
        <taxon>Bacillati</taxon>
        <taxon>Bacillota</taxon>
        <taxon>Bacilli</taxon>
        <taxon>Bacillales</taxon>
        <taxon>Paenibacillaceae</taxon>
        <taxon>Cohnella</taxon>
    </lineage>
</organism>
<evidence type="ECO:0000313" key="4">
    <source>
        <dbReference type="Proteomes" id="UP001596108"/>
    </source>
</evidence>
<name>A0ABW0R2G7_9BACL</name>
<feature type="domain" description="Response regulatory" evidence="2">
    <location>
        <begin position="3"/>
        <end position="118"/>
    </location>
</feature>
<sequence>MAKIMVVDDAAFLRAMLKDILVQAGHEVVTEASNGQEAIERYMTYRPDVVTMDITMPVMEGLEAVKEIRRLDPKANIVMCSAVGQKHLIIEAIQNGAKDFIVKPFHSSRVLEAVHNAIDR</sequence>
<dbReference type="EMBL" id="JBHSNC010000043">
    <property type="protein sequence ID" value="MFC5530545.1"/>
    <property type="molecule type" value="Genomic_DNA"/>
</dbReference>
<comment type="caution">
    <text evidence="3">The sequence shown here is derived from an EMBL/GenBank/DDBJ whole genome shotgun (WGS) entry which is preliminary data.</text>
</comment>
<dbReference type="SUPFAM" id="SSF52172">
    <property type="entry name" value="CheY-like"/>
    <property type="match status" value="1"/>
</dbReference>
<dbReference type="InterPro" id="IPR052048">
    <property type="entry name" value="ST_Response_Regulator"/>
</dbReference>
<dbReference type="CDD" id="cd17542">
    <property type="entry name" value="REC_CheY"/>
    <property type="match status" value="1"/>
</dbReference>
<dbReference type="InterPro" id="IPR011006">
    <property type="entry name" value="CheY-like_superfamily"/>
</dbReference>
<dbReference type="Proteomes" id="UP001596108">
    <property type="component" value="Unassembled WGS sequence"/>
</dbReference>
<evidence type="ECO:0000313" key="3">
    <source>
        <dbReference type="EMBL" id="MFC5530545.1"/>
    </source>
</evidence>
<keyword evidence="1" id="KW-0597">Phosphoprotein</keyword>
<dbReference type="RefSeq" id="WP_378112490.1">
    <property type="nucleotide sequence ID" value="NZ_JBHSNC010000043.1"/>
</dbReference>
<protein>
    <submittedName>
        <fullName evidence="3">Response regulator</fullName>
    </submittedName>
</protein>
<evidence type="ECO:0000256" key="1">
    <source>
        <dbReference type="PROSITE-ProRule" id="PRU00169"/>
    </source>
</evidence>
<dbReference type="PANTHER" id="PTHR43228">
    <property type="entry name" value="TWO-COMPONENT RESPONSE REGULATOR"/>
    <property type="match status" value="1"/>
</dbReference>
<dbReference type="PANTHER" id="PTHR43228:SF1">
    <property type="entry name" value="TWO-COMPONENT RESPONSE REGULATOR ARR22"/>
    <property type="match status" value="1"/>
</dbReference>
<keyword evidence="4" id="KW-1185">Reference proteome</keyword>
<dbReference type="Pfam" id="PF00072">
    <property type="entry name" value="Response_reg"/>
    <property type="match status" value="1"/>
</dbReference>
<gene>
    <name evidence="3" type="ORF">ACFPQ4_13995</name>
</gene>
<accession>A0ABW0R2G7</accession>
<evidence type="ECO:0000259" key="2">
    <source>
        <dbReference type="PROSITE" id="PS50110"/>
    </source>
</evidence>